<evidence type="ECO:0000256" key="2">
    <source>
        <dbReference type="ARBA" id="ARBA00022603"/>
    </source>
</evidence>
<comment type="similarity">
    <text evidence="1">Belongs to the CFA/CMAS family.</text>
</comment>
<reference evidence="6" key="2">
    <citation type="submission" date="2023-01" db="EMBL/GenBank/DDBJ databases">
        <title>Draft genome sequence of Sulfitobacter pacificus strain NBRC 109915.</title>
        <authorList>
            <person name="Sun Q."/>
            <person name="Mori K."/>
        </authorList>
    </citation>
    <scope>NUCLEOTIDE SEQUENCE</scope>
    <source>
        <strain evidence="6">NBRC 109915</strain>
    </source>
</reference>
<gene>
    <name evidence="6" type="primary">ufaM</name>
    <name evidence="6" type="ORF">GCM10007927_15450</name>
</gene>
<evidence type="ECO:0000256" key="3">
    <source>
        <dbReference type="ARBA" id="ARBA00022679"/>
    </source>
</evidence>
<proteinExistence type="inferred from homology"/>
<sequence length="403" mass="46161">MILTTTDGQTGLPRYFSRVFEMAQAMRNGRVDFVLPDGRVFRAEGANPGHVAELHVHSTDLFARLIREGDLGFCDAYLDGDWSTPDLQAFMDLVHHGNENMYDGFPGMGLVRRFEQLRFWLQRNSKSQARKNISYHYDLGNDFYGLWLDDTMTYSSALFEQDAQLSLEAAQIAKYKSMVDQMGVKPGDHVLEIGCGWGGFAEYAAKERGLKVTGLTISEEQFNYAKHRIENAGLSGVVNFKLQDYRDERGHYDGIASIEMFEAVGEQYWPTYFDAVRERLKPGKAATLQIITVDHARWDVYKRGVDFIQKYIFPGGMLPSPKVLRQQIERAGLVVDTSIEFGKSYDITLRRWHETFNAKWDQIKALGFDDRFRRMWNFYLTSCAATFDSGNCDVTQITIRRPG</sequence>
<evidence type="ECO:0000256" key="4">
    <source>
        <dbReference type="ARBA" id="ARBA00022691"/>
    </source>
</evidence>
<keyword evidence="4" id="KW-0949">S-adenosyl-L-methionine</keyword>
<comment type="caution">
    <text evidence="6">The sequence shown here is derived from an EMBL/GenBank/DDBJ whole genome shotgun (WGS) entry which is preliminary data.</text>
</comment>
<dbReference type="Pfam" id="PF02353">
    <property type="entry name" value="CMAS"/>
    <property type="match status" value="1"/>
</dbReference>
<dbReference type="Gene3D" id="3.40.50.150">
    <property type="entry name" value="Vaccinia Virus protein VP39"/>
    <property type="match status" value="1"/>
</dbReference>
<dbReference type="SUPFAM" id="SSF53335">
    <property type="entry name" value="S-adenosyl-L-methionine-dependent methyltransferases"/>
    <property type="match status" value="1"/>
</dbReference>
<keyword evidence="2" id="KW-0489">Methyltransferase</keyword>
<accession>A0ABQ5VI45</accession>
<dbReference type="PIRSF" id="PIRSF003085">
    <property type="entry name" value="CMAS"/>
    <property type="match status" value="1"/>
</dbReference>
<name>A0ABQ5VI45_9RHOB</name>
<keyword evidence="5" id="KW-0443">Lipid metabolism</keyword>
<dbReference type="InterPro" id="IPR029063">
    <property type="entry name" value="SAM-dependent_MTases_sf"/>
</dbReference>
<dbReference type="CDD" id="cd02440">
    <property type="entry name" value="AdoMet_MTases"/>
    <property type="match status" value="1"/>
</dbReference>
<reference evidence="6" key="1">
    <citation type="journal article" date="2014" name="Int. J. Syst. Evol. Microbiol.">
        <title>Complete genome of a new Firmicutes species belonging to the dominant human colonic microbiota ('Ruminococcus bicirculans') reveals two chromosomes and a selective capacity to utilize plant glucans.</title>
        <authorList>
            <consortium name="NISC Comparative Sequencing Program"/>
            <person name="Wegmann U."/>
            <person name="Louis P."/>
            <person name="Goesmann A."/>
            <person name="Henrissat B."/>
            <person name="Duncan S.H."/>
            <person name="Flint H.J."/>
        </authorList>
    </citation>
    <scope>NUCLEOTIDE SEQUENCE</scope>
    <source>
        <strain evidence="6">NBRC 109915</strain>
    </source>
</reference>
<evidence type="ECO:0000256" key="5">
    <source>
        <dbReference type="ARBA" id="ARBA00023098"/>
    </source>
</evidence>
<keyword evidence="7" id="KW-1185">Reference proteome</keyword>
<evidence type="ECO:0000313" key="7">
    <source>
        <dbReference type="Proteomes" id="UP001161388"/>
    </source>
</evidence>
<dbReference type="Proteomes" id="UP001161388">
    <property type="component" value="Unassembled WGS sequence"/>
</dbReference>
<dbReference type="PANTHER" id="PTHR43667:SF2">
    <property type="entry name" value="FATTY ACID C-METHYL TRANSFERASE"/>
    <property type="match status" value="1"/>
</dbReference>
<dbReference type="PANTHER" id="PTHR43667">
    <property type="entry name" value="CYCLOPROPANE-FATTY-ACYL-PHOSPHOLIPID SYNTHASE"/>
    <property type="match status" value="1"/>
</dbReference>
<dbReference type="EMBL" id="BSNL01000001">
    <property type="protein sequence ID" value="GLQ26742.1"/>
    <property type="molecule type" value="Genomic_DNA"/>
</dbReference>
<evidence type="ECO:0000313" key="6">
    <source>
        <dbReference type="EMBL" id="GLQ26742.1"/>
    </source>
</evidence>
<keyword evidence="3" id="KW-0808">Transferase</keyword>
<dbReference type="InterPro" id="IPR003333">
    <property type="entry name" value="CMAS"/>
</dbReference>
<dbReference type="RefSeq" id="WP_284372193.1">
    <property type="nucleotide sequence ID" value="NZ_BSNL01000001.1"/>
</dbReference>
<protein>
    <submittedName>
        <fullName evidence="6">Cyclopropane-fatty-acyl-phospholipid synthase</fullName>
    </submittedName>
</protein>
<dbReference type="InterPro" id="IPR050723">
    <property type="entry name" value="CFA/CMAS"/>
</dbReference>
<organism evidence="6 7">
    <name type="scientific">Sulfitobacter pacificus</name>
    <dbReference type="NCBI Taxonomy" id="1499314"/>
    <lineage>
        <taxon>Bacteria</taxon>
        <taxon>Pseudomonadati</taxon>
        <taxon>Pseudomonadota</taxon>
        <taxon>Alphaproteobacteria</taxon>
        <taxon>Rhodobacterales</taxon>
        <taxon>Roseobacteraceae</taxon>
        <taxon>Sulfitobacter</taxon>
    </lineage>
</organism>
<evidence type="ECO:0000256" key="1">
    <source>
        <dbReference type="ARBA" id="ARBA00010815"/>
    </source>
</evidence>